<gene>
    <name evidence="2" type="ORF">QNI16_33690</name>
</gene>
<dbReference type="InterPro" id="IPR008030">
    <property type="entry name" value="NmrA-like"/>
</dbReference>
<proteinExistence type="predicted"/>
<dbReference type="RefSeq" id="WP_313988132.1">
    <property type="nucleotide sequence ID" value="NZ_JASJOS010000020.1"/>
</dbReference>
<dbReference type="SUPFAM" id="SSF51735">
    <property type="entry name" value="NAD(P)-binding Rossmann-fold domains"/>
    <property type="match status" value="1"/>
</dbReference>
<accession>A0AAE3UB74</accession>
<dbReference type="PANTHER" id="PTHR43162:SF1">
    <property type="entry name" value="PRESTALK A DIFFERENTIATION PROTEIN A"/>
    <property type="match status" value="1"/>
</dbReference>
<evidence type="ECO:0000259" key="1">
    <source>
        <dbReference type="Pfam" id="PF05368"/>
    </source>
</evidence>
<dbReference type="AlphaFoldDB" id="A0AAE3UB74"/>
<dbReference type="Gene3D" id="3.90.25.10">
    <property type="entry name" value="UDP-galactose 4-epimerase, domain 1"/>
    <property type="match status" value="1"/>
</dbReference>
<evidence type="ECO:0000313" key="2">
    <source>
        <dbReference type="EMBL" id="MDJ1485492.1"/>
    </source>
</evidence>
<dbReference type="Pfam" id="PF05368">
    <property type="entry name" value="NmrA"/>
    <property type="match status" value="1"/>
</dbReference>
<name>A0AAE3UB74_9BACT</name>
<protein>
    <submittedName>
        <fullName evidence="2">NAD(P)H-binding protein</fullName>
    </submittedName>
</protein>
<dbReference type="InterPro" id="IPR051604">
    <property type="entry name" value="Ergot_Alk_Oxidoreductase"/>
</dbReference>
<comment type="caution">
    <text evidence="2">The sequence shown here is derived from an EMBL/GenBank/DDBJ whole genome shotgun (WGS) entry which is preliminary data.</text>
</comment>
<dbReference type="InterPro" id="IPR036291">
    <property type="entry name" value="NAD(P)-bd_dom_sf"/>
</dbReference>
<evidence type="ECO:0000313" key="3">
    <source>
        <dbReference type="Proteomes" id="UP001241110"/>
    </source>
</evidence>
<sequence length="298" mass="33141">MKIVITGSLGNVSRRLTELLIQKGHIVTVISHDSSRVKAIEEIGATAAIGSIEDADFLIQTFSGTDAVYTMVPPNYHTHDYQKFVTEIGETYAQAIRSAEVSYVVNLSSIGAHNPDSNGPSGTFFYEEEQLNQLSSTNVLHLRAGMFYTNFYGNIDMIKHMHIIGNNFDGTLLLAMTHPYDIADVATEALDKLSFTGKEEQYVVSDEKRGTEIAEALGEAVNKPDLQWIVFPDEKLQEAMTQNGFSSHMASKFAELGVAIREGRLFSHYQANKPLVFGKRKFTDFAKEFAIVYNSNSY</sequence>
<dbReference type="PANTHER" id="PTHR43162">
    <property type="match status" value="1"/>
</dbReference>
<dbReference type="Proteomes" id="UP001241110">
    <property type="component" value="Unassembled WGS sequence"/>
</dbReference>
<feature type="domain" description="NmrA-like" evidence="1">
    <location>
        <begin position="2"/>
        <end position="238"/>
    </location>
</feature>
<dbReference type="Gene3D" id="3.40.50.720">
    <property type="entry name" value="NAD(P)-binding Rossmann-like Domain"/>
    <property type="match status" value="1"/>
</dbReference>
<reference evidence="2" key="1">
    <citation type="submission" date="2023-05" db="EMBL/GenBank/DDBJ databases">
        <authorList>
            <person name="Zhang X."/>
        </authorList>
    </citation>
    <scope>NUCLEOTIDE SEQUENCE</scope>
    <source>
        <strain evidence="2">YF14B1</strain>
    </source>
</reference>
<dbReference type="EMBL" id="JASJOS010000020">
    <property type="protein sequence ID" value="MDJ1485492.1"/>
    <property type="molecule type" value="Genomic_DNA"/>
</dbReference>
<organism evidence="2 3">
    <name type="scientific">Xanthocytophaga flava</name>
    <dbReference type="NCBI Taxonomy" id="3048013"/>
    <lineage>
        <taxon>Bacteria</taxon>
        <taxon>Pseudomonadati</taxon>
        <taxon>Bacteroidota</taxon>
        <taxon>Cytophagia</taxon>
        <taxon>Cytophagales</taxon>
        <taxon>Rhodocytophagaceae</taxon>
        <taxon>Xanthocytophaga</taxon>
    </lineage>
</organism>